<dbReference type="RefSeq" id="WP_248471762.1">
    <property type="nucleotide sequence ID" value="NZ_JAKILB010000001.1"/>
</dbReference>
<dbReference type="InterPro" id="IPR016867">
    <property type="entry name" value="GcvR"/>
</dbReference>
<organism evidence="2 3">
    <name type="scientific">Shewanella pneumatophori</name>
    <dbReference type="NCBI Taxonomy" id="314092"/>
    <lineage>
        <taxon>Bacteria</taxon>
        <taxon>Pseudomonadati</taxon>
        <taxon>Pseudomonadota</taxon>
        <taxon>Gammaproteobacteria</taxon>
        <taxon>Alteromonadales</taxon>
        <taxon>Shewanellaceae</taxon>
        <taxon>Shewanella</taxon>
    </lineage>
</organism>
<keyword evidence="1" id="KW-0963">Cytoplasm</keyword>
<dbReference type="FunFam" id="3.30.70.260:FF:000005">
    <property type="entry name" value="Glycine cleavage system transcriptional repressor"/>
    <property type="match status" value="1"/>
</dbReference>
<dbReference type="PIRSF" id="PIRSF028103">
    <property type="entry name" value="GcvR"/>
    <property type="match status" value="1"/>
</dbReference>
<sequence length="178" mass="19578">MSNHLVVTAMGADRPGIVSKFARLASECDCDIVDSRMALFGNEFTLIMMLAGSWPSITKMETSLPSLSVELELLTVMKRTSKHTPQNYISRLDISFSGRDQRGTMGKITQFMAERSLDIAAVKSHAEEDESGNPTQNINLTINVPEKVDVDKLEVGVLALADELVLECTIERMQGVES</sequence>
<dbReference type="SUPFAM" id="SSF55021">
    <property type="entry name" value="ACT-like"/>
    <property type="match status" value="2"/>
</dbReference>
<dbReference type="Gene3D" id="3.30.70.260">
    <property type="match status" value="2"/>
</dbReference>
<accession>A0A9X2CBZ8</accession>
<keyword evidence="1" id="KW-0804">Transcription</keyword>
<dbReference type="Proteomes" id="UP001139293">
    <property type="component" value="Unassembled WGS sequence"/>
</dbReference>
<dbReference type="PANTHER" id="PTHR34875:SF5">
    <property type="entry name" value="GLYCINE CLEAVAGE SYSTEM TRANSCRIPTIONAL REPRESSOR"/>
    <property type="match status" value="1"/>
</dbReference>
<reference evidence="2" key="1">
    <citation type="submission" date="2022-01" db="EMBL/GenBank/DDBJ databases">
        <title>Whole genome-based taxonomy of the Shewanellaceae.</title>
        <authorList>
            <person name="Martin-Rodriguez A.J."/>
        </authorList>
    </citation>
    <scope>NUCLEOTIDE SEQUENCE</scope>
    <source>
        <strain evidence="2">KCTC 23973</strain>
    </source>
</reference>
<dbReference type="InterPro" id="IPR050990">
    <property type="entry name" value="UPF0237/GcvR_regulator"/>
</dbReference>
<evidence type="ECO:0000313" key="2">
    <source>
        <dbReference type="EMBL" id="MCL1137418.1"/>
    </source>
</evidence>
<dbReference type="PANTHER" id="PTHR34875">
    <property type="entry name" value="UPF0237 PROTEIN MJ1558"/>
    <property type="match status" value="1"/>
</dbReference>
<dbReference type="AlphaFoldDB" id="A0A9X2CBZ8"/>
<name>A0A9X2CBZ8_9GAMM</name>
<dbReference type="GO" id="GO:0006355">
    <property type="term" value="P:regulation of DNA-templated transcription"/>
    <property type="evidence" value="ECO:0007669"/>
    <property type="project" value="UniProtKB-UniRule"/>
</dbReference>
<protein>
    <recommendedName>
        <fullName evidence="1">Glycine cleavage system transcriptional repressor</fullName>
    </recommendedName>
</protein>
<dbReference type="Pfam" id="PF13740">
    <property type="entry name" value="ACT_6"/>
    <property type="match status" value="1"/>
</dbReference>
<gene>
    <name evidence="2" type="ORF">L2740_02425</name>
</gene>
<proteinExistence type="predicted"/>
<keyword evidence="1" id="KW-0678">Repressor</keyword>
<dbReference type="GO" id="GO:0005737">
    <property type="term" value="C:cytoplasm"/>
    <property type="evidence" value="ECO:0007669"/>
    <property type="project" value="UniProtKB-SubCell"/>
</dbReference>
<evidence type="ECO:0000313" key="3">
    <source>
        <dbReference type="Proteomes" id="UP001139293"/>
    </source>
</evidence>
<dbReference type="InterPro" id="IPR045865">
    <property type="entry name" value="ACT-like_dom_sf"/>
</dbReference>
<evidence type="ECO:0000256" key="1">
    <source>
        <dbReference type="PIRNR" id="PIRNR028103"/>
    </source>
</evidence>
<comment type="caution">
    <text evidence="2">The sequence shown here is derived from an EMBL/GenBank/DDBJ whole genome shotgun (WGS) entry which is preliminary data.</text>
</comment>
<comment type="subcellular location">
    <subcellularLocation>
        <location evidence="1">Cytoplasm</location>
    </subcellularLocation>
</comment>
<dbReference type="EMBL" id="JAKILB010000001">
    <property type="protein sequence ID" value="MCL1137418.1"/>
    <property type="molecule type" value="Genomic_DNA"/>
</dbReference>
<keyword evidence="3" id="KW-1185">Reference proteome</keyword>